<dbReference type="AlphaFoldDB" id="A0A5J4WZH8"/>
<dbReference type="EMBL" id="SNRW01000650">
    <property type="protein sequence ID" value="KAA6399942.1"/>
    <property type="molecule type" value="Genomic_DNA"/>
</dbReference>
<evidence type="ECO:0000313" key="3">
    <source>
        <dbReference type="Proteomes" id="UP000324800"/>
    </source>
</evidence>
<protein>
    <submittedName>
        <fullName evidence="2">Uncharacterized protein</fullName>
    </submittedName>
</protein>
<organism evidence="2 3">
    <name type="scientific">Streblomastix strix</name>
    <dbReference type="NCBI Taxonomy" id="222440"/>
    <lineage>
        <taxon>Eukaryota</taxon>
        <taxon>Metamonada</taxon>
        <taxon>Preaxostyla</taxon>
        <taxon>Oxymonadida</taxon>
        <taxon>Streblomastigidae</taxon>
        <taxon>Streblomastix</taxon>
    </lineage>
</organism>
<name>A0A5J4WZH8_9EUKA</name>
<feature type="compositionally biased region" description="Acidic residues" evidence="1">
    <location>
        <begin position="282"/>
        <end position="292"/>
    </location>
</feature>
<evidence type="ECO:0000313" key="2">
    <source>
        <dbReference type="EMBL" id="KAA6399942.1"/>
    </source>
</evidence>
<feature type="region of interest" description="Disordered" evidence="1">
    <location>
        <begin position="1"/>
        <end position="43"/>
    </location>
</feature>
<sequence>MNESIKDHEILELKQKLKQAEEERNREKSQREREKRRANDAEAECQRYQIENCRLVMDVANLNKQLAERSYNLPKKISPGPQSQSPPPQQPQPAGSINYIAIPPSPDLIEISGDTFTNISKEASTIVFDPPITSGIARIEILNLKNLNSIGVAHKSVNYNRGEHPDKSFFIREKVVMYHSQCYVQQIFTPLWGNSTFHGSGHKMAMELNMVSNPRTLTFFVNNIEQKNYIVGVITSLRFFANLYDAGSQFQVTKFEYISESAAKHGPGTRALQWGKDWDREEKEDEKEDDDW</sequence>
<comment type="caution">
    <text evidence="2">The sequence shown here is derived from an EMBL/GenBank/DDBJ whole genome shotgun (WGS) entry which is preliminary data.</text>
</comment>
<feature type="region of interest" description="Disordered" evidence="1">
    <location>
        <begin position="265"/>
        <end position="292"/>
    </location>
</feature>
<reference evidence="2 3" key="1">
    <citation type="submission" date="2019-03" db="EMBL/GenBank/DDBJ databases">
        <title>Single cell metagenomics reveals metabolic interactions within the superorganism composed of flagellate Streblomastix strix and complex community of Bacteroidetes bacteria on its surface.</title>
        <authorList>
            <person name="Treitli S.C."/>
            <person name="Kolisko M."/>
            <person name="Husnik F."/>
            <person name="Keeling P."/>
            <person name="Hampl V."/>
        </authorList>
    </citation>
    <scope>NUCLEOTIDE SEQUENCE [LARGE SCALE GENOMIC DNA]</scope>
    <source>
        <strain evidence="2">ST1C</strain>
    </source>
</reference>
<accession>A0A5J4WZH8</accession>
<gene>
    <name evidence="2" type="ORF">EZS28_004526</name>
</gene>
<feature type="compositionally biased region" description="Basic and acidic residues" evidence="1">
    <location>
        <begin position="1"/>
        <end position="40"/>
    </location>
</feature>
<proteinExistence type="predicted"/>
<feature type="region of interest" description="Disordered" evidence="1">
    <location>
        <begin position="73"/>
        <end position="98"/>
    </location>
</feature>
<dbReference type="Proteomes" id="UP000324800">
    <property type="component" value="Unassembled WGS sequence"/>
</dbReference>
<evidence type="ECO:0000256" key="1">
    <source>
        <dbReference type="SAM" id="MobiDB-lite"/>
    </source>
</evidence>